<gene>
    <name evidence="1" type="ORF">DFR87_05885</name>
</gene>
<protein>
    <submittedName>
        <fullName evidence="1">Glutamine amidotransferase</fullName>
    </submittedName>
</protein>
<reference evidence="1" key="1">
    <citation type="submission" date="2018-05" db="EMBL/GenBank/DDBJ databases">
        <title>Complete Genome Sequences of Extremely Thermoacidophilic, Metal-Mobilizing Type-Strain Members of the Archaeal Family Sulfolobaceae: Acidianus brierleyi DSM-1651T, Acidianus sulfidivorans DSM-18786T, Metallosphaera hakonensis DSM-7519T, and Metallosphaera prunae DSM-10039T.</title>
        <authorList>
            <person name="Counts J.A."/>
            <person name="Kelly R.M."/>
        </authorList>
    </citation>
    <scope>NUCLEOTIDE SEQUENCE [LARGE SCALE GENOMIC DNA]</scope>
    <source>
        <strain evidence="1">HO1-1</strain>
    </source>
</reference>
<name>A0A2U9ITM1_9CREN</name>
<proteinExistence type="predicted"/>
<dbReference type="OrthoDB" id="350529at2157"/>
<dbReference type="GO" id="GO:0016740">
    <property type="term" value="F:transferase activity"/>
    <property type="evidence" value="ECO:0007669"/>
    <property type="project" value="UniProtKB-KW"/>
</dbReference>
<dbReference type="Proteomes" id="UP000247586">
    <property type="component" value="Chromosome"/>
</dbReference>
<sequence>MCRFVAFSGTDKINVEIVKALLLSARRDVLSNDSHSDGWGFVIYSYQDGGWNRLYYNSSKPMYLDDNVALLYSIRGERLYGIIHARKSYRRFLQGVSHAHPYHMRSGPYDLFFAHNGSVSRTFFRNGELPYTDSYMILRDISEVMSNHTPREAYAIVMERIKEGSTSLNSALLAFSEGGGPELLVYYFYNRDNLREKEEYYKMYRWGSYIYSATVNHYLGYRGSEIKFGDVEQVS</sequence>
<keyword evidence="1" id="KW-0808">Transferase</keyword>
<dbReference type="PANTHER" id="PTHR42824">
    <property type="entry name" value="GLUTAMINE AMIDOTRANSFERASE"/>
    <property type="match status" value="1"/>
</dbReference>
<keyword evidence="1" id="KW-0315">Glutamine amidotransferase</keyword>
<accession>A0A2U9ITM1</accession>
<dbReference type="InterPro" id="IPR029055">
    <property type="entry name" value="Ntn_hydrolases_N"/>
</dbReference>
<organism evidence="1 2">
    <name type="scientific">Metallosphaera hakonensis JCM 8857 = DSM 7519</name>
    <dbReference type="NCBI Taxonomy" id="1293036"/>
    <lineage>
        <taxon>Archaea</taxon>
        <taxon>Thermoproteota</taxon>
        <taxon>Thermoprotei</taxon>
        <taxon>Sulfolobales</taxon>
        <taxon>Sulfolobaceae</taxon>
        <taxon>Metallosphaera</taxon>
    </lineage>
</organism>
<dbReference type="PANTHER" id="PTHR42824:SF1">
    <property type="entry name" value="GLUTAMINE AMIDOTRANSFERASE YAFJ-RELATED"/>
    <property type="match status" value="1"/>
</dbReference>
<dbReference type="KEGG" id="mhk:DFR87_05885"/>
<evidence type="ECO:0000313" key="2">
    <source>
        <dbReference type="Proteomes" id="UP000247586"/>
    </source>
</evidence>
<dbReference type="STRING" id="1293036.GCA_001315825_00944"/>
<dbReference type="EMBL" id="CP029287">
    <property type="protein sequence ID" value="AWR99313.1"/>
    <property type="molecule type" value="Genomic_DNA"/>
</dbReference>
<keyword evidence="2" id="KW-1185">Reference proteome</keyword>
<dbReference type="Gene3D" id="3.60.20.10">
    <property type="entry name" value="Glutamine Phosphoribosylpyrophosphate, subunit 1, domain 1"/>
    <property type="match status" value="1"/>
</dbReference>
<dbReference type="SUPFAM" id="SSF56235">
    <property type="entry name" value="N-terminal nucleophile aminohydrolases (Ntn hydrolases)"/>
    <property type="match status" value="1"/>
</dbReference>
<dbReference type="AlphaFoldDB" id="A0A2U9ITM1"/>
<dbReference type="RefSeq" id="WP_054836390.1">
    <property type="nucleotide sequence ID" value="NZ_BBBA01000004.1"/>
</dbReference>
<evidence type="ECO:0000313" key="1">
    <source>
        <dbReference type="EMBL" id="AWR99313.1"/>
    </source>
</evidence>